<evidence type="ECO:0000313" key="2">
    <source>
        <dbReference type="EMBL" id="OGG49320.1"/>
    </source>
</evidence>
<dbReference type="STRING" id="1798481.A2678_00075"/>
<sequence length="61" mass="6431">MACVAVGGALYTIATLADRSTKLNLFIGAVVVIFVALAVNQLNSLDRLVADKLHEQAMATK</sequence>
<protein>
    <submittedName>
        <fullName evidence="2">Uncharacterized protein</fullName>
    </submittedName>
</protein>
<proteinExistence type="predicted"/>
<keyword evidence="1" id="KW-0472">Membrane</keyword>
<accession>A0A1F6CK03</accession>
<dbReference type="Proteomes" id="UP000178815">
    <property type="component" value="Unassembled WGS sequence"/>
</dbReference>
<name>A0A1F6CK03_9BACT</name>
<gene>
    <name evidence="2" type="ORF">A2678_00075</name>
</gene>
<organism evidence="2 3">
    <name type="scientific">Candidatus Kaiserbacteria bacterium RIFCSPHIGHO2_01_FULL_53_31</name>
    <dbReference type="NCBI Taxonomy" id="1798481"/>
    <lineage>
        <taxon>Bacteria</taxon>
        <taxon>Candidatus Kaiseribacteriota</taxon>
    </lineage>
</organism>
<keyword evidence="1" id="KW-0812">Transmembrane</keyword>
<dbReference type="EMBL" id="MFKU01000001">
    <property type="protein sequence ID" value="OGG49320.1"/>
    <property type="molecule type" value="Genomic_DNA"/>
</dbReference>
<reference evidence="2 3" key="1">
    <citation type="journal article" date="2016" name="Nat. Commun.">
        <title>Thousands of microbial genomes shed light on interconnected biogeochemical processes in an aquifer system.</title>
        <authorList>
            <person name="Anantharaman K."/>
            <person name="Brown C.T."/>
            <person name="Hug L.A."/>
            <person name="Sharon I."/>
            <person name="Castelle C.J."/>
            <person name="Probst A.J."/>
            <person name="Thomas B.C."/>
            <person name="Singh A."/>
            <person name="Wilkins M.J."/>
            <person name="Karaoz U."/>
            <person name="Brodie E.L."/>
            <person name="Williams K.H."/>
            <person name="Hubbard S.S."/>
            <person name="Banfield J.F."/>
        </authorList>
    </citation>
    <scope>NUCLEOTIDE SEQUENCE [LARGE SCALE GENOMIC DNA]</scope>
</reference>
<keyword evidence="1" id="KW-1133">Transmembrane helix</keyword>
<dbReference type="AlphaFoldDB" id="A0A1F6CK03"/>
<evidence type="ECO:0000256" key="1">
    <source>
        <dbReference type="SAM" id="Phobius"/>
    </source>
</evidence>
<comment type="caution">
    <text evidence="2">The sequence shown here is derived from an EMBL/GenBank/DDBJ whole genome shotgun (WGS) entry which is preliminary data.</text>
</comment>
<evidence type="ECO:0000313" key="3">
    <source>
        <dbReference type="Proteomes" id="UP000178815"/>
    </source>
</evidence>
<feature type="transmembrane region" description="Helical" evidence="1">
    <location>
        <begin position="23"/>
        <end position="42"/>
    </location>
</feature>